<feature type="domain" description="AAA+ ATPase" evidence="5">
    <location>
        <begin position="37"/>
        <end position="166"/>
    </location>
</feature>
<dbReference type="Gene3D" id="3.40.50.300">
    <property type="entry name" value="P-loop containing nucleotide triphosphate hydrolases"/>
    <property type="match status" value="1"/>
</dbReference>
<dbReference type="Proteomes" id="UP000070089">
    <property type="component" value="Unassembled WGS sequence"/>
</dbReference>
<dbReference type="Pfam" id="PF00004">
    <property type="entry name" value="AAA"/>
    <property type="match status" value="1"/>
</dbReference>
<comment type="caution">
    <text evidence="6">The sequence shown here is derived from an EMBL/GenBank/DDBJ whole genome shotgun (WGS) entry which is preliminary data.</text>
</comment>
<dbReference type="CDD" id="cd18140">
    <property type="entry name" value="HLD_clamp_RFC"/>
    <property type="match status" value="1"/>
</dbReference>
<proteinExistence type="inferred from homology"/>
<dbReference type="CDD" id="cd00009">
    <property type="entry name" value="AAA"/>
    <property type="match status" value="1"/>
</dbReference>
<dbReference type="Gene3D" id="1.20.272.10">
    <property type="match status" value="1"/>
</dbReference>
<name>A0A132NZC1_GIAIN</name>
<gene>
    <name evidence="6" type="ORF">QR46_0603</name>
</gene>
<evidence type="ECO:0000256" key="2">
    <source>
        <dbReference type="ARBA" id="ARBA00022705"/>
    </source>
</evidence>
<keyword evidence="2" id="KW-0235">DNA replication</keyword>
<dbReference type="InterPro" id="IPR008921">
    <property type="entry name" value="DNA_pol3_clamp-load_cplx_C"/>
</dbReference>
<evidence type="ECO:0000256" key="1">
    <source>
        <dbReference type="ARBA" id="ARBA00005378"/>
    </source>
</evidence>
<evidence type="ECO:0000256" key="3">
    <source>
        <dbReference type="ARBA" id="ARBA00022741"/>
    </source>
</evidence>
<dbReference type="SUPFAM" id="SSF52540">
    <property type="entry name" value="P-loop containing nucleoside triphosphate hydrolases"/>
    <property type="match status" value="1"/>
</dbReference>
<dbReference type="GO" id="GO:0003677">
    <property type="term" value="F:DNA binding"/>
    <property type="evidence" value="ECO:0007669"/>
    <property type="project" value="InterPro"/>
</dbReference>
<dbReference type="InterPro" id="IPR013748">
    <property type="entry name" value="Rep_factorC_C"/>
</dbReference>
<dbReference type="InterPro" id="IPR047854">
    <property type="entry name" value="RFC_lid"/>
</dbReference>
<evidence type="ECO:0000313" key="6">
    <source>
        <dbReference type="EMBL" id="KWX15403.1"/>
    </source>
</evidence>
<protein>
    <submittedName>
        <fullName evidence="6">Replication factor C/ subunit 4</fullName>
    </submittedName>
</protein>
<reference evidence="6 7" key="1">
    <citation type="journal article" date="2015" name="Mol. Biochem. Parasitol.">
        <title>Identification of polymorphic genes for use in assemblage B genotyping assays through comparative genomics of multiple assemblage B Giardia duodenalis isolates.</title>
        <authorList>
            <person name="Wielinga C."/>
            <person name="Thompson R.C."/>
            <person name="Monis P."/>
            <person name="Ryan U."/>
        </authorList>
    </citation>
    <scope>NUCLEOTIDE SEQUENCE [LARGE SCALE GENOMIC DNA]</scope>
    <source>
        <strain evidence="6 7">BAH15c1</strain>
    </source>
</reference>
<dbReference type="OrthoDB" id="4199794at2759"/>
<dbReference type="GO" id="GO:0005663">
    <property type="term" value="C:DNA replication factor C complex"/>
    <property type="evidence" value="ECO:0007669"/>
    <property type="project" value="TreeGrafter"/>
</dbReference>
<dbReference type="GO" id="GO:0005524">
    <property type="term" value="F:ATP binding"/>
    <property type="evidence" value="ECO:0007669"/>
    <property type="project" value="UniProtKB-KW"/>
</dbReference>
<keyword evidence="4" id="KW-0067">ATP-binding</keyword>
<dbReference type="GO" id="GO:0005634">
    <property type="term" value="C:nucleus"/>
    <property type="evidence" value="ECO:0007669"/>
    <property type="project" value="TreeGrafter"/>
</dbReference>
<sequence length="323" mass="35814">MMKALPFIERYRPRTLDGLIGNSEILNRLRYFATQGNLPNILLTGGPGLGKTTIALCLANQMLGSNRSEAFLELNASDERNVSDIRAKVKTFAQKQVTLPTGIQKLVFLDECDAMTEAAQQVLRRIMDDETGSTRFCLACNNISKVIEPVQSRCCVLRIMPATQAELIKYLQDICEKEGVKSDTEALKELITISGSDIRSCLNSLQLVMDANNKVVTVAGVQKALSTIDVKIINQVMKLLTSGKFDEGWALIDNQLNGGYNYDDIYNAMFRYALNSDTEINDVVRASMLRILASLHAKSKTTVSSPLQLCRLLAELFLQLSPH</sequence>
<dbReference type="Gene3D" id="1.10.8.60">
    <property type="match status" value="1"/>
</dbReference>
<dbReference type="VEuPathDB" id="GiardiaDB:QR46_0603"/>
<dbReference type="GO" id="GO:0016887">
    <property type="term" value="F:ATP hydrolysis activity"/>
    <property type="evidence" value="ECO:0007669"/>
    <property type="project" value="InterPro"/>
</dbReference>
<dbReference type="AlphaFoldDB" id="A0A132NZC1"/>
<dbReference type="EMBL" id="JXTI01000009">
    <property type="protein sequence ID" value="KWX15403.1"/>
    <property type="molecule type" value="Genomic_DNA"/>
</dbReference>
<organism evidence="6 7">
    <name type="scientific">Giardia duodenalis assemblage B</name>
    <dbReference type="NCBI Taxonomy" id="1394984"/>
    <lineage>
        <taxon>Eukaryota</taxon>
        <taxon>Metamonada</taxon>
        <taxon>Diplomonadida</taxon>
        <taxon>Hexamitidae</taxon>
        <taxon>Giardiinae</taxon>
        <taxon>Giardia</taxon>
    </lineage>
</organism>
<dbReference type="PANTHER" id="PTHR11669">
    <property type="entry name" value="REPLICATION FACTOR C / DNA POLYMERASE III GAMMA-TAU SUBUNIT"/>
    <property type="match status" value="1"/>
</dbReference>
<dbReference type="InterPro" id="IPR003593">
    <property type="entry name" value="AAA+_ATPase"/>
</dbReference>
<dbReference type="PANTHER" id="PTHR11669:SF5">
    <property type="entry name" value="REPLICATION FACTOR C SUBUNIT 2"/>
    <property type="match status" value="1"/>
</dbReference>
<evidence type="ECO:0000256" key="4">
    <source>
        <dbReference type="ARBA" id="ARBA00022840"/>
    </source>
</evidence>
<dbReference type="InterPro" id="IPR003959">
    <property type="entry name" value="ATPase_AAA_core"/>
</dbReference>
<dbReference type="GO" id="GO:0006261">
    <property type="term" value="P:DNA-templated DNA replication"/>
    <property type="evidence" value="ECO:0007669"/>
    <property type="project" value="TreeGrafter"/>
</dbReference>
<dbReference type="GO" id="GO:0003689">
    <property type="term" value="F:DNA clamp loader activity"/>
    <property type="evidence" value="ECO:0007669"/>
    <property type="project" value="TreeGrafter"/>
</dbReference>
<dbReference type="Pfam" id="PF08542">
    <property type="entry name" value="Rep_fac_C"/>
    <property type="match status" value="1"/>
</dbReference>
<keyword evidence="3" id="KW-0547">Nucleotide-binding</keyword>
<dbReference type="SUPFAM" id="SSF48019">
    <property type="entry name" value="post-AAA+ oligomerization domain-like"/>
    <property type="match status" value="1"/>
</dbReference>
<dbReference type="InterPro" id="IPR027417">
    <property type="entry name" value="P-loop_NTPase"/>
</dbReference>
<comment type="similarity">
    <text evidence="1">Belongs to the activator 1 small subunits family.</text>
</comment>
<evidence type="ECO:0000313" key="7">
    <source>
        <dbReference type="Proteomes" id="UP000070089"/>
    </source>
</evidence>
<evidence type="ECO:0000259" key="5">
    <source>
        <dbReference type="SMART" id="SM00382"/>
    </source>
</evidence>
<dbReference type="InterPro" id="IPR050238">
    <property type="entry name" value="DNA_Rep/Repair_Clamp_Loader"/>
</dbReference>
<accession>A0A132NZC1</accession>
<dbReference type="GO" id="GO:0006281">
    <property type="term" value="P:DNA repair"/>
    <property type="evidence" value="ECO:0007669"/>
    <property type="project" value="TreeGrafter"/>
</dbReference>
<dbReference type="SMART" id="SM00382">
    <property type="entry name" value="AAA"/>
    <property type="match status" value="1"/>
</dbReference>